<name>A0A0J6RU05_9HYPH</name>
<reference evidence="15 16" key="1">
    <citation type="submission" date="2015-03" db="EMBL/GenBank/DDBJ databases">
        <title>Genome sequencing of Methylobacterium aquaticum DSM16371 type strain.</title>
        <authorList>
            <person name="Chaudhry V."/>
            <person name="Patil P.B."/>
        </authorList>
    </citation>
    <scope>NUCLEOTIDE SEQUENCE [LARGE SCALE GENOMIC DNA]</scope>
    <source>
        <strain evidence="15 16">DSM 16371</strain>
    </source>
</reference>
<evidence type="ECO:0000256" key="5">
    <source>
        <dbReference type="ARBA" id="ARBA00022490"/>
    </source>
</evidence>
<comment type="similarity">
    <text evidence="2">Belongs to the DNA polymerase type-C family. DnaE2 subfamily.</text>
</comment>
<dbReference type="PANTHER" id="PTHR32294:SF4">
    <property type="entry name" value="ERROR-PRONE DNA POLYMERASE"/>
    <property type="match status" value="1"/>
</dbReference>
<proteinExistence type="inferred from homology"/>
<comment type="subcellular location">
    <subcellularLocation>
        <location evidence="1">Cytoplasm</location>
    </subcellularLocation>
</comment>
<dbReference type="GO" id="GO:0009432">
    <property type="term" value="P:SOS response"/>
    <property type="evidence" value="ECO:0007669"/>
    <property type="project" value="UniProtKB-ARBA"/>
</dbReference>
<dbReference type="GO" id="GO:0006281">
    <property type="term" value="P:DNA repair"/>
    <property type="evidence" value="ECO:0007669"/>
    <property type="project" value="UniProtKB-KW"/>
</dbReference>
<protein>
    <recommendedName>
        <fullName evidence="4">Error-prone DNA polymerase</fullName>
        <ecNumber evidence="3">2.7.7.7</ecNumber>
    </recommendedName>
</protein>
<dbReference type="GO" id="GO:0003887">
    <property type="term" value="F:DNA-directed DNA polymerase activity"/>
    <property type="evidence" value="ECO:0007669"/>
    <property type="project" value="UniProtKB-KW"/>
</dbReference>
<dbReference type="GO" id="GO:0006260">
    <property type="term" value="P:DNA replication"/>
    <property type="evidence" value="ECO:0007669"/>
    <property type="project" value="UniProtKB-KW"/>
</dbReference>
<evidence type="ECO:0000256" key="9">
    <source>
        <dbReference type="ARBA" id="ARBA00022763"/>
    </source>
</evidence>
<feature type="domain" description="DNA polymerase III alpha subunit finger" evidence="14">
    <location>
        <begin position="1"/>
        <end position="50"/>
    </location>
</feature>
<keyword evidence="11" id="KW-0234">DNA repair</keyword>
<feature type="domain" description="DNA polymerase helix-hairpin-helix motif" evidence="13">
    <location>
        <begin position="123"/>
        <end position="213"/>
    </location>
</feature>
<feature type="non-terminal residue" evidence="15">
    <location>
        <position position="1"/>
    </location>
</feature>
<evidence type="ECO:0000259" key="14">
    <source>
        <dbReference type="Pfam" id="PF17657"/>
    </source>
</evidence>
<keyword evidence="5" id="KW-0963">Cytoplasm</keyword>
<dbReference type="InterPro" id="IPR029460">
    <property type="entry name" value="DNAPol_HHH"/>
</dbReference>
<keyword evidence="6 15" id="KW-0808">Transferase</keyword>
<dbReference type="Pfam" id="PF17657">
    <property type="entry name" value="DNA_pol3_finger"/>
    <property type="match status" value="1"/>
</dbReference>
<evidence type="ECO:0000256" key="2">
    <source>
        <dbReference type="ARBA" id="ARBA00007391"/>
    </source>
</evidence>
<dbReference type="FunFam" id="1.10.150.870:FF:000002">
    <property type="entry name" value="Error-prone DNA polymerase"/>
    <property type="match status" value="1"/>
</dbReference>
<dbReference type="InterPro" id="IPR040982">
    <property type="entry name" value="DNA_pol3_finger"/>
</dbReference>
<dbReference type="Proteomes" id="UP000035929">
    <property type="component" value="Unassembled WGS sequence"/>
</dbReference>
<evidence type="ECO:0000256" key="10">
    <source>
        <dbReference type="ARBA" id="ARBA00022932"/>
    </source>
</evidence>
<evidence type="ECO:0000256" key="4">
    <source>
        <dbReference type="ARBA" id="ARBA00017273"/>
    </source>
</evidence>
<evidence type="ECO:0000256" key="6">
    <source>
        <dbReference type="ARBA" id="ARBA00022679"/>
    </source>
</evidence>
<dbReference type="GO" id="GO:0005737">
    <property type="term" value="C:cytoplasm"/>
    <property type="evidence" value="ECO:0007669"/>
    <property type="project" value="UniProtKB-SubCell"/>
</dbReference>
<feature type="non-terminal residue" evidence="15">
    <location>
        <position position="240"/>
    </location>
</feature>
<dbReference type="EMBL" id="LABX01000448">
    <property type="protein sequence ID" value="KMO24863.1"/>
    <property type="molecule type" value="Genomic_DNA"/>
</dbReference>
<sequence length="240" mass="25875">QEQAMQVAIVAAGFSPAEADGLRRAMGTFKGDGTITLYEEKLVGGMIANGYDPDFAARTYRQLEGFGSYGFPESHAASFALIAYASSWLKCRHPDVFACALLNAQPMGFYAPAQIVRDARSHGVEVRPICVNASRWDCTLEPAGEGRLAVRLGLRLVRGLPNQDGARIATVREADLFRSVEDLWRRAGLSLKGLRSLAAADAFACLGLGRREALWAIRGLAPEPLPLFAAADRREAAPAP</sequence>
<evidence type="ECO:0000313" key="15">
    <source>
        <dbReference type="EMBL" id="KMO24863.1"/>
    </source>
</evidence>
<evidence type="ECO:0000256" key="11">
    <source>
        <dbReference type="ARBA" id="ARBA00023204"/>
    </source>
</evidence>
<gene>
    <name evidence="15" type="primary">dnaE2</name>
    <name evidence="15" type="ORF">VP06_33245</name>
</gene>
<organism evidence="15 16">
    <name type="scientific">Methylobacterium aquaticum</name>
    <dbReference type="NCBI Taxonomy" id="270351"/>
    <lineage>
        <taxon>Bacteria</taxon>
        <taxon>Pseudomonadati</taxon>
        <taxon>Pseudomonadota</taxon>
        <taxon>Alphaproteobacteria</taxon>
        <taxon>Hyphomicrobiales</taxon>
        <taxon>Methylobacteriaceae</taxon>
        <taxon>Methylobacterium</taxon>
    </lineage>
</organism>
<keyword evidence="9" id="KW-0227">DNA damage</keyword>
<dbReference type="Pfam" id="PF14579">
    <property type="entry name" value="HHH_6"/>
    <property type="match status" value="1"/>
</dbReference>
<evidence type="ECO:0000259" key="13">
    <source>
        <dbReference type="Pfam" id="PF14579"/>
    </source>
</evidence>
<dbReference type="InterPro" id="IPR004805">
    <property type="entry name" value="DnaE2/DnaE/PolC"/>
</dbReference>
<keyword evidence="10" id="KW-0239">DNA-directed DNA polymerase</keyword>
<dbReference type="EC" id="2.7.7.7" evidence="3"/>
<comment type="caution">
    <text evidence="15">The sequence shown here is derived from an EMBL/GenBank/DDBJ whole genome shotgun (WGS) entry which is preliminary data.</text>
</comment>
<dbReference type="PANTHER" id="PTHR32294">
    <property type="entry name" value="DNA POLYMERASE III SUBUNIT ALPHA"/>
    <property type="match status" value="1"/>
</dbReference>
<evidence type="ECO:0000313" key="16">
    <source>
        <dbReference type="Proteomes" id="UP000035929"/>
    </source>
</evidence>
<evidence type="ECO:0000256" key="7">
    <source>
        <dbReference type="ARBA" id="ARBA00022695"/>
    </source>
</evidence>
<comment type="catalytic activity">
    <reaction evidence="12">
        <text>DNA(n) + a 2'-deoxyribonucleoside 5'-triphosphate = DNA(n+1) + diphosphate</text>
        <dbReference type="Rhea" id="RHEA:22508"/>
        <dbReference type="Rhea" id="RHEA-COMP:17339"/>
        <dbReference type="Rhea" id="RHEA-COMP:17340"/>
        <dbReference type="ChEBI" id="CHEBI:33019"/>
        <dbReference type="ChEBI" id="CHEBI:61560"/>
        <dbReference type="ChEBI" id="CHEBI:173112"/>
        <dbReference type="EC" id="2.7.7.7"/>
    </reaction>
</comment>
<evidence type="ECO:0000256" key="3">
    <source>
        <dbReference type="ARBA" id="ARBA00012417"/>
    </source>
</evidence>
<keyword evidence="7 15" id="KW-0548">Nucleotidyltransferase</keyword>
<dbReference type="GO" id="GO:0008408">
    <property type="term" value="F:3'-5' exonuclease activity"/>
    <property type="evidence" value="ECO:0007669"/>
    <property type="project" value="InterPro"/>
</dbReference>
<evidence type="ECO:0000256" key="8">
    <source>
        <dbReference type="ARBA" id="ARBA00022705"/>
    </source>
</evidence>
<accession>A0A0J6RU05</accession>
<evidence type="ECO:0000256" key="1">
    <source>
        <dbReference type="ARBA" id="ARBA00004496"/>
    </source>
</evidence>
<dbReference type="AlphaFoldDB" id="A0A0J6RU05"/>
<evidence type="ECO:0000256" key="12">
    <source>
        <dbReference type="ARBA" id="ARBA00049244"/>
    </source>
</evidence>
<dbReference type="Gene3D" id="1.10.150.870">
    <property type="match status" value="1"/>
</dbReference>
<keyword evidence="8" id="KW-0235">DNA replication</keyword>